<evidence type="ECO:0000256" key="1">
    <source>
        <dbReference type="ARBA" id="ARBA00023157"/>
    </source>
</evidence>
<dbReference type="PROSITE" id="PS50240">
    <property type="entry name" value="TRYPSIN_DOM"/>
    <property type="match status" value="1"/>
</dbReference>
<dbReference type="Pfam" id="PF00089">
    <property type="entry name" value="Trypsin"/>
    <property type="match status" value="1"/>
</dbReference>
<keyword evidence="5" id="KW-1185">Reference proteome</keyword>
<dbReference type="EMBL" id="BMAW01117875">
    <property type="protein sequence ID" value="GFT77183.1"/>
    <property type="molecule type" value="Genomic_DNA"/>
</dbReference>
<dbReference type="OrthoDB" id="10002959at2759"/>
<dbReference type="PANTHER" id="PTHR24253:SF176">
    <property type="entry name" value="CORIN, ISOFORM B"/>
    <property type="match status" value="1"/>
</dbReference>
<comment type="caution">
    <text evidence="3">The sequence shown here is derived from an EMBL/GenBank/DDBJ whole genome shotgun (WGS) entry which is preliminary data.</text>
</comment>
<dbReference type="InterPro" id="IPR009003">
    <property type="entry name" value="Peptidase_S1_PA"/>
</dbReference>
<name>A0A8X6J3R2_NEPPI</name>
<dbReference type="InterPro" id="IPR001254">
    <property type="entry name" value="Trypsin_dom"/>
</dbReference>
<dbReference type="SUPFAM" id="SSF50494">
    <property type="entry name" value="Trypsin-like serine proteases"/>
    <property type="match status" value="1"/>
</dbReference>
<evidence type="ECO:0000259" key="2">
    <source>
        <dbReference type="PROSITE" id="PS50240"/>
    </source>
</evidence>
<feature type="domain" description="Peptidase S1" evidence="2">
    <location>
        <begin position="90"/>
        <end position="141"/>
    </location>
</feature>
<dbReference type="AlphaFoldDB" id="A0A8X6J3R2"/>
<dbReference type="PANTHER" id="PTHR24253">
    <property type="entry name" value="TRANSMEMBRANE PROTEASE SERINE"/>
    <property type="match status" value="1"/>
</dbReference>
<dbReference type="InterPro" id="IPR043504">
    <property type="entry name" value="Peptidase_S1_PA_chymotrypsin"/>
</dbReference>
<accession>A0A8X6J3R2</accession>
<reference evidence="3" key="1">
    <citation type="submission" date="2020-08" db="EMBL/GenBank/DDBJ databases">
        <title>Multicomponent nature underlies the extraordinary mechanical properties of spider dragline silk.</title>
        <authorList>
            <person name="Kono N."/>
            <person name="Nakamura H."/>
            <person name="Mori M."/>
            <person name="Yoshida Y."/>
            <person name="Ohtoshi R."/>
            <person name="Malay A.D."/>
            <person name="Moran D.A.P."/>
            <person name="Tomita M."/>
            <person name="Numata K."/>
            <person name="Arakawa K."/>
        </authorList>
    </citation>
    <scope>NUCLEOTIDE SEQUENCE</scope>
</reference>
<sequence length="143" mass="16249">MLDTARFEDRPCCKKIFNSSESILANNAQVMTCKPHAALLRFSLSSIHHALFNVAYLFTRLFHANSPMIQNRHTRATMPLDNEPRIMTCGDSGGPLMLKISEDRWIIVGIVSLGYKCAEPGYPGVYTRVTHYMSWIHANMKPY</sequence>
<dbReference type="GO" id="GO:0006508">
    <property type="term" value="P:proteolysis"/>
    <property type="evidence" value="ECO:0007669"/>
    <property type="project" value="InterPro"/>
</dbReference>
<proteinExistence type="predicted"/>
<dbReference type="GO" id="GO:0004252">
    <property type="term" value="F:serine-type endopeptidase activity"/>
    <property type="evidence" value="ECO:0007669"/>
    <property type="project" value="InterPro"/>
</dbReference>
<gene>
    <name evidence="4" type="ORF">NPIL_222191</name>
    <name evidence="3" type="ORF">NPIL_624081</name>
</gene>
<keyword evidence="1" id="KW-1015">Disulfide bond</keyword>
<evidence type="ECO:0000313" key="4">
    <source>
        <dbReference type="EMBL" id="GFT77183.1"/>
    </source>
</evidence>
<dbReference type="EMBL" id="BMAW01042001">
    <property type="protein sequence ID" value="GFS31873.1"/>
    <property type="molecule type" value="Genomic_DNA"/>
</dbReference>
<evidence type="ECO:0000313" key="3">
    <source>
        <dbReference type="EMBL" id="GFS31873.1"/>
    </source>
</evidence>
<evidence type="ECO:0000313" key="5">
    <source>
        <dbReference type="Proteomes" id="UP000887013"/>
    </source>
</evidence>
<protein>
    <submittedName>
        <fullName evidence="3">Clotting factor B</fullName>
    </submittedName>
</protein>
<dbReference type="Gene3D" id="2.40.10.10">
    <property type="entry name" value="Trypsin-like serine proteases"/>
    <property type="match status" value="1"/>
</dbReference>
<dbReference type="Proteomes" id="UP000887013">
    <property type="component" value="Unassembled WGS sequence"/>
</dbReference>
<organism evidence="3 5">
    <name type="scientific">Nephila pilipes</name>
    <name type="common">Giant wood spider</name>
    <name type="synonym">Nephila maculata</name>
    <dbReference type="NCBI Taxonomy" id="299642"/>
    <lineage>
        <taxon>Eukaryota</taxon>
        <taxon>Metazoa</taxon>
        <taxon>Ecdysozoa</taxon>
        <taxon>Arthropoda</taxon>
        <taxon>Chelicerata</taxon>
        <taxon>Arachnida</taxon>
        <taxon>Araneae</taxon>
        <taxon>Araneomorphae</taxon>
        <taxon>Entelegynae</taxon>
        <taxon>Araneoidea</taxon>
        <taxon>Nephilidae</taxon>
        <taxon>Nephila</taxon>
    </lineage>
</organism>